<feature type="compositionally biased region" description="Low complexity" evidence="1">
    <location>
        <begin position="1"/>
        <end position="15"/>
    </location>
</feature>
<feature type="compositionally biased region" description="Polar residues" evidence="1">
    <location>
        <begin position="66"/>
        <end position="86"/>
    </location>
</feature>
<accession>A0A059DK10</accession>
<organism evidence="2">
    <name type="scientific">Eucalyptus grandis</name>
    <name type="common">Flooded gum</name>
    <dbReference type="NCBI Taxonomy" id="71139"/>
    <lineage>
        <taxon>Eukaryota</taxon>
        <taxon>Viridiplantae</taxon>
        <taxon>Streptophyta</taxon>
        <taxon>Embryophyta</taxon>
        <taxon>Tracheophyta</taxon>
        <taxon>Spermatophyta</taxon>
        <taxon>Magnoliopsida</taxon>
        <taxon>eudicotyledons</taxon>
        <taxon>Gunneridae</taxon>
        <taxon>Pentapetalae</taxon>
        <taxon>rosids</taxon>
        <taxon>malvids</taxon>
        <taxon>Myrtales</taxon>
        <taxon>Myrtaceae</taxon>
        <taxon>Myrtoideae</taxon>
        <taxon>Eucalypteae</taxon>
        <taxon>Eucalyptus</taxon>
    </lineage>
</organism>
<dbReference type="EMBL" id="KK198753">
    <property type="protein sequence ID" value="KCW90727.1"/>
    <property type="molecule type" value="Genomic_DNA"/>
</dbReference>
<dbReference type="InParanoid" id="A0A059DK10"/>
<gene>
    <name evidence="2" type="ORF">EUGRSUZ_A02803</name>
</gene>
<name>A0A059DK10_EUCGR</name>
<proteinExistence type="predicted"/>
<feature type="compositionally biased region" description="Pro residues" evidence="1">
    <location>
        <begin position="40"/>
        <end position="52"/>
    </location>
</feature>
<protein>
    <submittedName>
        <fullName evidence="2">Uncharacterized protein</fullName>
    </submittedName>
</protein>
<sequence length="86" mass="9892">MKSRLSKSSSSSSPSHHYVQSTMNRIQRIRNKPKKLRKYLPPPQQKFRPPTPIKIKTREYEIPKNLNKSGSMLTDTIEKSNPSGKA</sequence>
<evidence type="ECO:0000256" key="1">
    <source>
        <dbReference type="SAM" id="MobiDB-lite"/>
    </source>
</evidence>
<feature type="region of interest" description="Disordered" evidence="1">
    <location>
        <begin position="1"/>
        <end position="86"/>
    </location>
</feature>
<feature type="compositionally biased region" description="Basic residues" evidence="1">
    <location>
        <begin position="27"/>
        <end position="38"/>
    </location>
</feature>
<reference evidence="2" key="1">
    <citation type="submission" date="2013-07" db="EMBL/GenBank/DDBJ databases">
        <title>The genome of Eucalyptus grandis.</title>
        <authorList>
            <person name="Schmutz J."/>
            <person name="Hayes R."/>
            <person name="Myburg A."/>
            <person name="Tuskan G."/>
            <person name="Grattapaglia D."/>
            <person name="Rokhsar D.S."/>
        </authorList>
    </citation>
    <scope>NUCLEOTIDE SEQUENCE</scope>
    <source>
        <tissue evidence="2">Leaf extractions</tissue>
    </source>
</reference>
<evidence type="ECO:0000313" key="2">
    <source>
        <dbReference type="EMBL" id="KCW90727.1"/>
    </source>
</evidence>
<dbReference type="Gramene" id="KCW90727">
    <property type="protein sequence ID" value="KCW90727"/>
    <property type="gene ID" value="EUGRSUZ_A02803"/>
</dbReference>
<dbReference type="AlphaFoldDB" id="A0A059DK10"/>